<evidence type="ECO:0000313" key="1">
    <source>
        <dbReference type="EMBL" id="KAI7994674.1"/>
    </source>
</evidence>
<accession>A0ACC0G147</accession>
<gene>
    <name evidence="1" type="ORF">LOK49_LG11G02770</name>
</gene>
<dbReference type="EMBL" id="CM045769">
    <property type="protein sequence ID" value="KAI7994674.1"/>
    <property type="molecule type" value="Genomic_DNA"/>
</dbReference>
<proteinExistence type="predicted"/>
<evidence type="ECO:0000313" key="2">
    <source>
        <dbReference type="Proteomes" id="UP001060215"/>
    </source>
</evidence>
<protein>
    <submittedName>
        <fullName evidence="1">Uncharacterized protein</fullName>
    </submittedName>
</protein>
<name>A0ACC0G147_9ERIC</name>
<organism evidence="1 2">
    <name type="scientific">Camellia lanceoleosa</name>
    <dbReference type="NCBI Taxonomy" id="1840588"/>
    <lineage>
        <taxon>Eukaryota</taxon>
        <taxon>Viridiplantae</taxon>
        <taxon>Streptophyta</taxon>
        <taxon>Embryophyta</taxon>
        <taxon>Tracheophyta</taxon>
        <taxon>Spermatophyta</taxon>
        <taxon>Magnoliopsida</taxon>
        <taxon>eudicotyledons</taxon>
        <taxon>Gunneridae</taxon>
        <taxon>Pentapetalae</taxon>
        <taxon>asterids</taxon>
        <taxon>Ericales</taxon>
        <taxon>Theaceae</taxon>
        <taxon>Camellia</taxon>
    </lineage>
</organism>
<sequence>MSSGSRPVTDLGKESVENGTVPDFISHLRSSFKPGEFDKVQQILMAREENMKSEIALWKKEYEYMEKKNLEMAATNFKIQEERNKYKEERNELREKNKRLKVEDNIHREIEEGHCKRLMKAEEKYEKLLERHRQVQSENVKLVLMLTAMNSAKNKSMYELEINKKRFEELILRVLRVEDEASMLMVEGHACEKKKEDVGAERPVSDKLMAEKTSDNGKSQHEMAVGTVDESLANLQSNGSSSNCVEEINSMAGSDSVAVSLGVGSNRLQEAGAHSFIMACNNKKPIQDQLVLERGSSNKVKNTSVARGRRTGYGVIIDLDDSDDEMPTKDGTTSVPNVVASGFILSDKEIGSAHFHQTGDENGRSCTENRLLDSSTKRKRGPCTNIDVSKNDDDDDVDDDMTPINKLKTKATQELITDGGDGSDSADSSSDIESTIKKLRSRNDDNKTWLFEIDMISAFQNDPKLCMNAVCALYRQQLRKGQSVNGSSLTKNQGFTAFDLMRGTAFGEYLTAGDPQGKLNKSVAELQQYDPQGLDYCRKLAMRYSHQLFEIHQKEEDPFFLPT</sequence>
<dbReference type="Proteomes" id="UP001060215">
    <property type="component" value="Chromosome 12"/>
</dbReference>
<keyword evidence="2" id="KW-1185">Reference proteome</keyword>
<comment type="caution">
    <text evidence="1">The sequence shown here is derived from an EMBL/GenBank/DDBJ whole genome shotgun (WGS) entry which is preliminary data.</text>
</comment>
<reference evidence="1 2" key="1">
    <citation type="journal article" date="2022" name="Plant J.">
        <title>Chromosome-level genome of Camellia lanceoleosa provides a valuable resource for understanding genome evolution and self-incompatibility.</title>
        <authorList>
            <person name="Gong W."/>
            <person name="Xiao S."/>
            <person name="Wang L."/>
            <person name="Liao Z."/>
            <person name="Chang Y."/>
            <person name="Mo W."/>
            <person name="Hu G."/>
            <person name="Li W."/>
            <person name="Zhao G."/>
            <person name="Zhu H."/>
            <person name="Hu X."/>
            <person name="Ji K."/>
            <person name="Xiang X."/>
            <person name="Song Q."/>
            <person name="Yuan D."/>
            <person name="Jin S."/>
            <person name="Zhang L."/>
        </authorList>
    </citation>
    <scope>NUCLEOTIDE SEQUENCE [LARGE SCALE GENOMIC DNA]</scope>
    <source>
        <strain evidence="1">SQ_2022a</strain>
    </source>
</reference>